<evidence type="ECO:0008006" key="3">
    <source>
        <dbReference type="Google" id="ProtNLM"/>
    </source>
</evidence>
<dbReference type="PROSITE" id="PS51257">
    <property type="entry name" value="PROKAR_LIPOPROTEIN"/>
    <property type="match status" value="1"/>
</dbReference>
<dbReference type="EMBL" id="FWZT01000012">
    <property type="protein sequence ID" value="SMF40565.1"/>
    <property type="molecule type" value="Genomic_DNA"/>
</dbReference>
<accession>A0A1Y6C2Z2</accession>
<dbReference type="STRING" id="1513793.SAMN06296036_11288"/>
<evidence type="ECO:0000313" key="2">
    <source>
        <dbReference type="Proteomes" id="UP000192907"/>
    </source>
</evidence>
<organism evidence="1 2">
    <name type="scientific">Pseudobacteriovorax antillogorgiicola</name>
    <dbReference type="NCBI Taxonomy" id="1513793"/>
    <lineage>
        <taxon>Bacteria</taxon>
        <taxon>Pseudomonadati</taxon>
        <taxon>Bdellovibrionota</taxon>
        <taxon>Oligoflexia</taxon>
        <taxon>Oligoflexales</taxon>
        <taxon>Pseudobacteriovoracaceae</taxon>
        <taxon>Pseudobacteriovorax</taxon>
    </lineage>
</organism>
<name>A0A1Y6C2Z2_9BACT</name>
<protein>
    <recommendedName>
        <fullName evidence="3">Lipoprotein</fullName>
    </recommendedName>
</protein>
<keyword evidence="2" id="KW-1185">Reference proteome</keyword>
<dbReference type="RefSeq" id="WP_132320448.1">
    <property type="nucleotide sequence ID" value="NZ_FWZT01000012.1"/>
</dbReference>
<evidence type="ECO:0000313" key="1">
    <source>
        <dbReference type="EMBL" id="SMF40565.1"/>
    </source>
</evidence>
<dbReference type="OrthoDB" id="5647795at2"/>
<dbReference type="Proteomes" id="UP000192907">
    <property type="component" value="Unassembled WGS sequence"/>
</dbReference>
<reference evidence="2" key="1">
    <citation type="submission" date="2017-04" db="EMBL/GenBank/DDBJ databases">
        <authorList>
            <person name="Varghese N."/>
            <person name="Submissions S."/>
        </authorList>
    </citation>
    <scope>NUCLEOTIDE SEQUENCE [LARGE SCALE GENOMIC DNA]</scope>
    <source>
        <strain evidence="2">RKEM611</strain>
    </source>
</reference>
<proteinExistence type="predicted"/>
<dbReference type="AlphaFoldDB" id="A0A1Y6C2Z2"/>
<gene>
    <name evidence="1" type="ORF">SAMN06296036_11288</name>
</gene>
<sequence>MKATLTHIFLGLSLIASCQPKIEDQRDSEPKAIPVAADSEAAIAPSNVSGAYLSCAEQEGSSELTMKCSLRETQSGRQIAFPEAYDSFYWDIQRQDPRLRLTQRVGVNSGELTVTFQGVPLDEARQLAQNSQIKLQLFGNLGSYFVSDIIGSEYGVPASKDFIIFQLGGAVFNHYVEGSTPLKLPTAFAPYSGIQGCYLACYSNNNSGAIYEIDQGIFVKGQYRVEGYYDSNICRPVGDETQEISEIQLYSNYCRDHVPACADGECWAGGDTGGWFGLLPPPVTVSSR</sequence>